<reference evidence="3" key="2">
    <citation type="submission" date="2020-11" db="EMBL/GenBank/DDBJ databases">
        <authorList>
            <person name="Cecchin M."/>
            <person name="Marcolungo L."/>
            <person name="Rossato M."/>
            <person name="Girolomoni L."/>
            <person name="Cosentino E."/>
            <person name="Cuine S."/>
            <person name="Li-Beisson Y."/>
            <person name="Delledonne M."/>
            <person name="Ballottari M."/>
        </authorList>
    </citation>
    <scope>NUCLEOTIDE SEQUENCE</scope>
    <source>
        <strain evidence="3">211/11P</strain>
        <tissue evidence="3">Whole cell</tissue>
    </source>
</reference>
<dbReference type="Pfam" id="PF00789">
    <property type="entry name" value="UBX"/>
    <property type="match status" value="1"/>
</dbReference>
<comment type="caution">
    <text evidence="3">The sequence shown here is derived from an EMBL/GenBank/DDBJ whole genome shotgun (WGS) entry which is preliminary data.</text>
</comment>
<dbReference type="PANTHER" id="PTHR23153:SF38">
    <property type="entry name" value="UBX DOMAIN-CONTAINING PROTEIN 6"/>
    <property type="match status" value="1"/>
</dbReference>
<keyword evidence="4" id="KW-1185">Reference proteome</keyword>
<dbReference type="SUPFAM" id="SSF143503">
    <property type="entry name" value="PUG domain-like"/>
    <property type="match status" value="1"/>
</dbReference>
<dbReference type="InterPro" id="IPR029071">
    <property type="entry name" value="Ubiquitin-like_domsf"/>
</dbReference>
<evidence type="ECO:0000313" key="4">
    <source>
        <dbReference type="Proteomes" id="UP001055712"/>
    </source>
</evidence>
<dbReference type="Pfam" id="PF09409">
    <property type="entry name" value="PUB"/>
    <property type="match status" value="1"/>
</dbReference>
<dbReference type="Gene3D" id="1.20.58.2190">
    <property type="match status" value="1"/>
</dbReference>
<evidence type="ECO:0000259" key="2">
    <source>
        <dbReference type="PROSITE" id="PS50033"/>
    </source>
</evidence>
<accession>A0A9D4TZI7</accession>
<dbReference type="SMART" id="SM00166">
    <property type="entry name" value="UBX"/>
    <property type="match status" value="1"/>
</dbReference>
<dbReference type="GO" id="GO:0005737">
    <property type="term" value="C:cytoplasm"/>
    <property type="evidence" value="ECO:0007669"/>
    <property type="project" value="TreeGrafter"/>
</dbReference>
<reference evidence="3" key="1">
    <citation type="journal article" date="2019" name="Plant J.">
        <title>Chlorella vulgaris genome assembly and annotation reveals the molecular basis for metabolic acclimation to high light conditions.</title>
        <authorList>
            <person name="Cecchin M."/>
            <person name="Marcolungo L."/>
            <person name="Rossato M."/>
            <person name="Girolomoni L."/>
            <person name="Cosentino E."/>
            <person name="Cuine S."/>
            <person name="Li-Beisson Y."/>
            <person name="Delledonne M."/>
            <person name="Ballottari M."/>
        </authorList>
    </citation>
    <scope>NUCLEOTIDE SEQUENCE</scope>
    <source>
        <strain evidence="3">211/11P</strain>
    </source>
</reference>
<evidence type="ECO:0000313" key="3">
    <source>
        <dbReference type="EMBL" id="KAI3438695.1"/>
    </source>
</evidence>
<dbReference type="EMBL" id="SIDB01000001">
    <property type="protein sequence ID" value="KAI3438695.1"/>
    <property type="molecule type" value="Genomic_DNA"/>
</dbReference>
<feature type="domain" description="UBX" evidence="2">
    <location>
        <begin position="334"/>
        <end position="409"/>
    </location>
</feature>
<dbReference type="CDD" id="cd09212">
    <property type="entry name" value="PUB"/>
    <property type="match status" value="1"/>
</dbReference>
<organism evidence="3 4">
    <name type="scientific">Chlorella vulgaris</name>
    <name type="common">Green alga</name>
    <dbReference type="NCBI Taxonomy" id="3077"/>
    <lineage>
        <taxon>Eukaryota</taxon>
        <taxon>Viridiplantae</taxon>
        <taxon>Chlorophyta</taxon>
        <taxon>core chlorophytes</taxon>
        <taxon>Trebouxiophyceae</taxon>
        <taxon>Chlorellales</taxon>
        <taxon>Chlorellaceae</taxon>
        <taxon>Chlorella clade</taxon>
        <taxon>Chlorella</taxon>
    </lineage>
</organism>
<sequence length="440" mass="45473">MDNLKEKLKKIVSKGSSSKGGFKGKANVLGTAPVQASHPAVHRGPPSSQPPRPTLRTAQPAATNSHAPPPQPPSASSRPQAVLPAAPAAQQAAAPPPAADDAAEAPEGVAVAVGQLASQPACAATAEVIARLLGNILAHPRDAKFRRLRLTNPRIQEAVVDVSGGLELLLACGFEVVFEEEAAAAGGSNADAEVASGEGYAVLADGAELAPLQHALHLLAPLLPPKQSQAAPPAAPAAMPPAAGSAGGGPAAAASPQQRAVRQQRVWEAPRPRNTQVVLPTSIEADVPDWFFQRSGQELKAAFLSAVRRREQASVLTTRATRQRLAGGGAQPTSGGGFATIKVRFPEGLSLQGEFGAGEPLAALFAWVADCLSDPLNTFELVQPNRQPLTHSPVSVREADLLPSTALLFRWTDQSAVTMAHVPALRPELLQAARPATASY</sequence>
<dbReference type="SMART" id="SM00580">
    <property type="entry name" value="PUG"/>
    <property type="match status" value="1"/>
</dbReference>
<dbReference type="SUPFAM" id="SSF54236">
    <property type="entry name" value="Ubiquitin-like"/>
    <property type="match status" value="1"/>
</dbReference>
<dbReference type="Proteomes" id="UP001055712">
    <property type="component" value="Unassembled WGS sequence"/>
</dbReference>
<name>A0A9D4TZI7_CHLVU</name>
<dbReference type="InterPro" id="IPR036339">
    <property type="entry name" value="PUB-like_dom_sf"/>
</dbReference>
<dbReference type="Gene3D" id="3.10.20.90">
    <property type="entry name" value="Phosphatidylinositol 3-kinase Catalytic Subunit, Chain A, domain 1"/>
    <property type="match status" value="1"/>
</dbReference>
<proteinExistence type="predicted"/>
<dbReference type="PROSITE" id="PS50033">
    <property type="entry name" value="UBX"/>
    <property type="match status" value="1"/>
</dbReference>
<gene>
    <name evidence="3" type="ORF">D9Q98_001115</name>
</gene>
<dbReference type="InterPro" id="IPR018997">
    <property type="entry name" value="PUB_domain"/>
</dbReference>
<protein>
    <recommendedName>
        <fullName evidence="2">UBX domain-containing protein</fullName>
    </recommendedName>
</protein>
<feature type="region of interest" description="Disordered" evidence="1">
    <location>
        <begin position="1"/>
        <end position="105"/>
    </location>
</feature>
<dbReference type="InterPro" id="IPR001012">
    <property type="entry name" value="UBX_dom"/>
</dbReference>
<feature type="compositionally biased region" description="Low complexity" evidence="1">
    <location>
        <begin position="74"/>
        <end position="93"/>
    </location>
</feature>
<feature type="region of interest" description="Disordered" evidence="1">
    <location>
        <begin position="227"/>
        <end position="273"/>
    </location>
</feature>
<evidence type="ECO:0000256" key="1">
    <source>
        <dbReference type="SAM" id="MobiDB-lite"/>
    </source>
</evidence>
<dbReference type="AlphaFoldDB" id="A0A9D4TZI7"/>
<dbReference type="PANTHER" id="PTHR23153">
    <property type="entry name" value="UBX-RELATED"/>
    <property type="match status" value="1"/>
</dbReference>
<feature type="compositionally biased region" description="Polar residues" evidence="1">
    <location>
        <begin position="56"/>
        <end position="66"/>
    </location>
</feature>
<dbReference type="OrthoDB" id="49605at2759"/>